<dbReference type="InterPro" id="IPR013149">
    <property type="entry name" value="ADH-like_C"/>
</dbReference>
<feature type="domain" description="Enoyl reductase (ER)" evidence="1">
    <location>
        <begin position="23"/>
        <end position="324"/>
    </location>
</feature>
<dbReference type="PANTHER" id="PTHR43482">
    <property type="entry name" value="PROTEIN AST1-RELATED"/>
    <property type="match status" value="1"/>
</dbReference>
<protein>
    <submittedName>
        <fullName evidence="2">LANO_0F09494g1_1</fullName>
    </submittedName>
</protein>
<dbReference type="InterPro" id="IPR036291">
    <property type="entry name" value="NAD(P)-bd_dom_sf"/>
</dbReference>
<dbReference type="InterPro" id="IPR011032">
    <property type="entry name" value="GroES-like_sf"/>
</dbReference>
<evidence type="ECO:0000259" key="1">
    <source>
        <dbReference type="SMART" id="SM00829"/>
    </source>
</evidence>
<dbReference type="Proteomes" id="UP000189911">
    <property type="component" value="Chromosome F"/>
</dbReference>
<gene>
    <name evidence="2" type="ORF">LANO_0F09494G</name>
</gene>
<dbReference type="OrthoDB" id="3509362at2759"/>
<keyword evidence="3" id="KW-1185">Reference proteome</keyword>
<evidence type="ECO:0000313" key="2">
    <source>
        <dbReference type="EMBL" id="SCV00974.1"/>
    </source>
</evidence>
<dbReference type="GO" id="GO:0016491">
    <property type="term" value="F:oxidoreductase activity"/>
    <property type="evidence" value="ECO:0007669"/>
    <property type="project" value="InterPro"/>
</dbReference>
<dbReference type="SMART" id="SM00829">
    <property type="entry name" value="PKS_ER"/>
    <property type="match status" value="1"/>
</dbReference>
<dbReference type="EMBL" id="LT598452">
    <property type="protein sequence ID" value="SCV00974.1"/>
    <property type="molecule type" value="Genomic_DNA"/>
</dbReference>
<dbReference type="Pfam" id="PF08240">
    <property type="entry name" value="ADH_N"/>
    <property type="match status" value="1"/>
</dbReference>
<dbReference type="Pfam" id="PF00107">
    <property type="entry name" value="ADH_zinc_N"/>
    <property type="match status" value="1"/>
</dbReference>
<dbReference type="InterPro" id="IPR020843">
    <property type="entry name" value="ER"/>
</dbReference>
<sequence length="327" mass="34541">MPKNSPKQIPKFMKAIQLTRDSASMSPVIALREDIPVPAAAPGQLLVKVRASAIQPSDLWNARGGFPYTTYPRIPGRDFAGIIAAGPRCGEEVYGTSGFTHAFTADGFHAEYCLVPEDAVAPKPKNLSFTQAASVGVPLTTAALVLRKGFAKSSDVVFVIGAFGAVGSAVVQLARAQGCTVLTGSRDDNADVNTKVDENLEGLATLTQGRGVDLVIDTVGIPALTKAAIENLAHSGRISIIAAPGDVDLVVDMRNLYRQEKTLIGCNSLSYSVQGMAQELAAMTSKFEEGTLVPGSEDIWTKIGLEQAVDVCKGVYKEVGKFVIVMD</sequence>
<name>A0A1G4K9X2_9SACH</name>
<dbReference type="InterPro" id="IPR052585">
    <property type="entry name" value="Lipid_raft_assoc_Zn_ADH"/>
</dbReference>
<dbReference type="SUPFAM" id="SSF50129">
    <property type="entry name" value="GroES-like"/>
    <property type="match status" value="1"/>
</dbReference>
<proteinExistence type="predicted"/>
<accession>A0A1G4K9X2</accession>
<dbReference type="AlphaFoldDB" id="A0A1G4K9X2"/>
<organism evidence="2 3">
    <name type="scientific">Lachancea nothofagi CBS 11611</name>
    <dbReference type="NCBI Taxonomy" id="1266666"/>
    <lineage>
        <taxon>Eukaryota</taxon>
        <taxon>Fungi</taxon>
        <taxon>Dikarya</taxon>
        <taxon>Ascomycota</taxon>
        <taxon>Saccharomycotina</taxon>
        <taxon>Saccharomycetes</taxon>
        <taxon>Saccharomycetales</taxon>
        <taxon>Saccharomycetaceae</taxon>
        <taxon>Lachancea</taxon>
    </lineage>
</organism>
<reference evidence="3" key="1">
    <citation type="submission" date="2016-03" db="EMBL/GenBank/DDBJ databases">
        <authorList>
            <person name="Devillers Hugo."/>
        </authorList>
    </citation>
    <scope>NUCLEOTIDE SEQUENCE [LARGE SCALE GENOMIC DNA]</scope>
</reference>
<dbReference type="Gene3D" id="3.40.50.720">
    <property type="entry name" value="NAD(P)-binding Rossmann-like Domain"/>
    <property type="match status" value="1"/>
</dbReference>
<dbReference type="Gene3D" id="3.90.180.10">
    <property type="entry name" value="Medium-chain alcohol dehydrogenases, catalytic domain"/>
    <property type="match status" value="1"/>
</dbReference>
<dbReference type="InterPro" id="IPR013154">
    <property type="entry name" value="ADH-like_N"/>
</dbReference>
<dbReference type="SUPFAM" id="SSF51735">
    <property type="entry name" value="NAD(P)-binding Rossmann-fold domains"/>
    <property type="match status" value="1"/>
</dbReference>
<dbReference type="PANTHER" id="PTHR43482:SF1">
    <property type="entry name" value="PROTEIN AST1-RELATED"/>
    <property type="match status" value="1"/>
</dbReference>
<evidence type="ECO:0000313" key="3">
    <source>
        <dbReference type="Proteomes" id="UP000189911"/>
    </source>
</evidence>